<evidence type="ECO:0000256" key="6">
    <source>
        <dbReference type="ARBA" id="ARBA00022692"/>
    </source>
</evidence>
<dbReference type="InterPro" id="IPR016174">
    <property type="entry name" value="Di-haem_cyt_TM"/>
</dbReference>
<evidence type="ECO:0000256" key="7">
    <source>
        <dbReference type="ARBA" id="ARBA00022723"/>
    </source>
</evidence>
<keyword evidence="16" id="KW-1185">Reference proteome</keyword>
<dbReference type="Proteomes" id="UP000324065">
    <property type="component" value="Unassembled WGS sequence"/>
</dbReference>
<keyword evidence="4" id="KW-1003">Cell membrane</keyword>
<gene>
    <name evidence="15" type="primary">cybH</name>
    <name evidence="15" type="ORF">F1188_07620</name>
</gene>
<feature type="transmembrane region" description="Helical" evidence="13">
    <location>
        <begin position="76"/>
        <end position="97"/>
    </location>
</feature>
<evidence type="ECO:0000256" key="2">
    <source>
        <dbReference type="ARBA" id="ARBA00008622"/>
    </source>
</evidence>
<evidence type="ECO:0000256" key="5">
    <source>
        <dbReference type="ARBA" id="ARBA00022617"/>
    </source>
</evidence>
<reference evidence="15 16" key="1">
    <citation type="submission" date="2019-09" db="EMBL/GenBank/DDBJ databases">
        <title>Genome sequence of Roseospira marina, one of the more divergent members of the non-sulfur purple photosynthetic bacterial family, the Rhodospirillaceae.</title>
        <authorList>
            <person name="Meyer T."/>
            <person name="Kyndt J."/>
        </authorList>
    </citation>
    <scope>NUCLEOTIDE SEQUENCE [LARGE SCALE GENOMIC DNA]</scope>
    <source>
        <strain evidence="15 16">DSM 15113</strain>
    </source>
</reference>
<dbReference type="FunFam" id="1.20.950.20:FF:000003">
    <property type="entry name" value="Ni/Fe-hydrogenase 1 b-type cytochrome subunit"/>
    <property type="match status" value="1"/>
</dbReference>
<organism evidence="15 16">
    <name type="scientific">Roseospira marina</name>
    <dbReference type="NCBI Taxonomy" id="140057"/>
    <lineage>
        <taxon>Bacteria</taxon>
        <taxon>Pseudomonadati</taxon>
        <taxon>Pseudomonadota</taxon>
        <taxon>Alphaproteobacteria</taxon>
        <taxon>Rhodospirillales</taxon>
        <taxon>Rhodospirillaceae</taxon>
        <taxon>Roseospira</taxon>
    </lineage>
</organism>
<dbReference type="SUPFAM" id="SSF81342">
    <property type="entry name" value="Transmembrane di-heme cytochromes"/>
    <property type="match status" value="1"/>
</dbReference>
<name>A0A5M6IE85_9PROT</name>
<evidence type="ECO:0000256" key="11">
    <source>
        <dbReference type="ARBA" id="ARBA00023136"/>
    </source>
</evidence>
<keyword evidence="6 13" id="KW-0812">Transmembrane</keyword>
<keyword evidence="10" id="KW-0408">Iron</keyword>
<evidence type="ECO:0000256" key="3">
    <source>
        <dbReference type="ARBA" id="ARBA00022448"/>
    </source>
</evidence>
<dbReference type="GO" id="GO:0005506">
    <property type="term" value="F:iron ion binding"/>
    <property type="evidence" value="ECO:0007669"/>
    <property type="project" value="InterPro"/>
</dbReference>
<dbReference type="PANTHER" id="PTHR30485">
    <property type="entry name" value="NI/FE-HYDROGENASE 1 B-TYPE CYTOCHROME SUBUNIT"/>
    <property type="match status" value="1"/>
</dbReference>
<feature type="domain" description="Cytochrome b561 bacterial/Ni-hydrogenase" evidence="14">
    <location>
        <begin position="28"/>
        <end position="234"/>
    </location>
</feature>
<evidence type="ECO:0000313" key="15">
    <source>
        <dbReference type="EMBL" id="KAA5606277.1"/>
    </source>
</evidence>
<dbReference type="InterPro" id="IPR051542">
    <property type="entry name" value="Hydrogenase_cytochrome"/>
</dbReference>
<dbReference type="PANTHER" id="PTHR30485:SF0">
    <property type="entry name" value="NI_FE-HYDROGENASE 1 B-TYPE CYTOCHROME SUBUNIT-RELATED"/>
    <property type="match status" value="1"/>
</dbReference>
<feature type="transmembrane region" description="Helical" evidence="13">
    <location>
        <begin position="35"/>
        <end position="55"/>
    </location>
</feature>
<evidence type="ECO:0000313" key="16">
    <source>
        <dbReference type="Proteomes" id="UP000324065"/>
    </source>
</evidence>
<dbReference type="GO" id="GO:0020037">
    <property type="term" value="F:heme binding"/>
    <property type="evidence" value="ECO:0007669"/>
    <property type="project" value="TreeGrafter"/>
</dbReference>
<dbReference type="GO" id="GO:0005886">
    <property type="term" value="C:plasma membrane"/>
    <property type="evidence" value="ECO:0007669"/>
    <property type="project" value="UniProtKB-SubCell"/>
</dbReference>
<dbReference type="AlphaFoldDB" id="A0A5M6IE85"/>
<dbReference type="PROSITE" id="PS00882">
    <property type="entry name" value="NI_HGENASE_CYTB_1"/>
    <property type="match status" value="1"/>
</dbReference>
<comment type="subcellular location">
    <subcellularLocation>
        <location evidence="1">Cell membrane</location>
        <topology evidence="1">Multi-pass membrane protein</topology>
    </subcellularLocation>
</comment>
<dbReference type="Gene3D" id="1.20.950.20">
    <property type="entry name" value="Transmembrane di-heme cytochromes, Chain C"/>
    <property type="match status" value="1"/>
</dbReference>
<keyword evidence="3" id="KW-0813">Transport</keyword>
<dbReference type="NCBIfam" id="TIGR02125">
    <property type="entry name" value="CytB-hydogenase"/>
    <property type="match status" value="1"/>
</dbReference>
<dbReference type="PRINTS" id="PR00161">
    <property type="entry name" value="NIHGNASECYTB"/>
</dbReference>
<evidence type="ECO:0000256" key="8">
    <source>
        <dbReference type="ARBA" id="ARBA00022982"/>
    </source>
</evidence>
<dbReference type="InterPro" id="IPR011577">
    <property type="entry name" value="Cyt_b561_bac/Ni-Hgenase"/>
</dbReference>
<feature type="transmembrane region" description="Helical" evidence="13">
    <location>
        <begin position="147"/>
        <end position="168"/>
    </location>
</feature>
<dbReference type="InterPro" id="IPR000516">
    <property type="entry name" value="Ni-dep_Hydgase_cyt-B"/>
</dbReference>
<evidence type="ECO:0000256" key="9">
    <source>
        <dbReference type="ARBA" id="ARBA00022989"/>
    </source>
</evidence>
<evidence type="ECO:0000256" key="10">
    <source>
        <dbReference type="ARBA" id="ARBA00023004"/>
    </source>
</evidence>
<evidence type="ECO:0000256" key="4">
    <source>
        <dbReference type="ARBA" id="ARBA00022475"/>
    </source>
</evidence>
<keyword evidence="5" id="KW-0349">Heme</keyword>
<dbReference type="OrthoDB" id="9781740at2"/>
<dbReference type="EMBL" id="VWPJ01000005">
    <property type="protein sequence ID" value="KAA5606277.1"/>
    <property type="molecule type" value="Genomic_DNA"/>
</dbReference>
<keyword evidence="8" id="KW-0249">Electron transport</keyword>
<dbReference type="GO" id="GO:0022904">
    <property type="term" value="P:respiratory electron transport chain"/>
    <property type="evidence" value="ECO:0007669"/>
    <property type="project" value="InterPro"/>
</dbReference>
<accession>A0A5M6IE85</accession>
<dbReference type="GO" id="GO:0009055">
    <property type="term" value="F:electron transfer activity"/>
    <property type="evidence" value="ECO:0007669"/>
    <property type="project" value="InterPro"/>
</dbReference>
<protein>
    <recommendedName>
        <fullName evidence="12">Probable Ni/Fe-hydrogenase B-type cytochrome subunit</fullName>
    </recommendedName>
</protein>
<comment type="similarity">
    <text evidence="2">Belongs to the HupC/HyaC/HydC family.</text>
</comment>
<keyword evidence="7" id="KW-0479">Metal-binding</keyword>
<sequence>MSMHIGTGIHAADATAGDASVDRTSIYVYEAPLRVWHWVNALTLTVLAVTGYLIASPLPSVPGEASESFVMGTVRFIHFAAGYVLAVGWLGRIYWAFVGNHHARQLFTFPFWRRSYWRGVIWEANWYAFRRAEPKKYVGHNPLAQFVMFWVFMLGMVFMIATGFALYAEGEGTDSLLYALFGWVFAVFPNSQSVHTWHHLGMWALVIYSMTHIYAVVREDILSRQSMISTMISGERMFKDNRDD</sequence>
<dbReference type="RefSeq" id="WP_150061799.1">
    <property type="nucleotide sequence ID" value="NZ_VWPJ01000005.1"/>
</dbReference>
<dbReference type="Pfam" id="PF01292">
    <property type="entry name" value="Ni_hydr_CYTB"/>
    <property type="match status" value="1"/>
</dbReference>
<keyword evidence="11 13" id="KW-0472">Membrane</keyword>
<evidence type="ECO:0000259" key="14">
    <source>
        <dbReference type="Pfam" id="PF01292"/>
    </source>
</evidence>
<proteinExistence type="inferred from homology"/>
<keyword evidence="9 13" id="KW-1133">Transmembrane helix</keyword>
<feature type="transmembrane region" description="Helical" evidence="13">
    <location>
        <begin position="197"/>
        <end position="217"/>
    </location>
</feature>
<evidence type="ECO:0000256" key="1">
    <source>
        <dbReference type="ARBA" id="ARBA00004651"/>
    </source>
</evidence>
<evidence type="ECO:0000256" key="12">
    <source>
        <dbReference type="ARBA" id="ARBA00072962"/>
    </source>
</evidence>
<evidence type="ECO:0000256" key="13">
    <source>
        <dbReference type="SAM" id="Phobius"/>
    </source>
</evidence>
<comment type="caution">
    <text evidence="15">The sequence shown here is derived from an EMBL/GenBank/DDBJ whole genome shotgun (WGS) entry which is preliminary data.</text>
</comment>